<evidence type="ECO:0000259" key="7">
    <source>
        <dbReference type="Pfam" id="PF02687"/>
    </source>
</evidence>
<dbReference type="OrthoDB" id="1451596at2"/>
<dbReference type="InterPro" id="IPR050250">
    <property type="entry name" value="Macrolide_Exporter_MacB"/>
</dbReference>
<gene>
    <name evidence="9" type="ORF">SAMN05421740_106151</name>
</gene>
<reference evidence="10" key="1">
    <citation type="submission" date="2016-10" db="EMBL/GenBank/DDBJ databases">
        <authorList>
            <person name="Varghese N."/>
            <person name="Submissions S."/>
        </authorList>
    </citation>
    <scope>NUCLEOTIDE SEQUENCE [LARGE SCALE GENOMIC DNA]</scope>
    <source>
        <strain evidence="10">Jip14</strain>
    </source>
</reference>
<feature type="transmembrane region" description="Helical" evidence="6">
    <location>
        <begin position="684"/>
        <end position="707"/>
    </location>
</feature>
<evidence type="ECO:0000313" key="10">
    <source>
        <dbReference type="Proteomes" id="UP000198916"/>
    </source>
</evidence>
<dbReference type="GO" id="GO:0005886">
    <property type="term" value="C:plasma membrane"/>
    <property type="evidence" value="ECO:0007669"/>
    <property type="project" value="UniProtKB-SubCell"/>
</dbReference>
<evidence type="ECO:0000256" key="2">
    <source>
        <dbReference type="ARBA" id="ARBA00022475"/>
    </source>
</evidence>
<dbReference type="PANTHER" id="PTHR30572">
    <property type="entry name" value="MEMBRANE COMPONENT OF TRANSPORTER-RELATED"/>
    <property type="match status" value="1"/>
</dbReference>
<evidence type="ECO:0000259" key="8">
    <source>
        <dbReference type="Pfam" id="PF12704"/>
    </source>
</evidence>
<accession>A0A1H7QXB0</accession>
<dbReference type="Proteomes" id="UP000198916">
    <property type="component" value="Unassembled WGS sequence"/>
</dbReference>
<dbReference type="GO" id="GO:0022857">
    <property type="term" value="F:transmembrane transporter activity"/>
    <property type="evidence" value="ECO:0007669"/>
    <property type="project" value="TreeGrafter"/>
</dbReference>
<dbReference type="EMBL" id="FNZR01000006">
    <property type="protein sequence ID" value="SEL52324.1"/>
    <property type="molecule type" value="Genomic_DNA"/>
</dbReference>
<feature type="transmembrane region" description="Helical" evidence="6">
    <location>
        <begin position="385"/>
        <end position="407"/>
    </location>
</feature>
<feature type="domain" description="ABC3 transporter permease C-terminal" evidence="7">
    <location>
        <begin position="689"/>
        <end position="800"/>
    </location>
</feature>
<proteinExistence type="predicted"/>
<feature type="transmembrane region" description="Helical" evidence="6">
    <location>
        <begin position="728"/>
        <end position="755"/>
    </location>
</feature>
<evidence type="ECO:0000256" key="1">
    <source>
        <dbReference type="ARBA" id="ARBA00004651"/>
    </source>
</evidence>
<dbReference type="InterPro" id="IPR025857">
    <property type="entry name" value="MacB_PCD"/>
</dbReference>
<keyword evidence="10" id="KW-1185">Reference proteome</keyword>
<feature type="transmembrane region" description="Helical" evidence="6">
    <location>
        <begin position="438"/>
        <end position="457"/>
    </location>
</feature>
<keyword evidence="3 6" id="KW-0812">Transmembrane</keyword>
<comment type="subcellular location">
    <subcellularLocation>
        <location evidence="1">Cell membrane</location>
        <topology evidence="1">Multi-pass membrane protein</topology>
    </subcellularLocation>
</comment>
<feature type="domain" description="MacB-like periplasmic core" evidence="8">
    <location>
        <begin position="20"/>
        <end position="249"/>
    </location>
</feature>
<sequence length="807" mass="89587">MIKNYIKIALRHFWKHKLITVINVLGLAIGISATLVIYLMIRYDYSFDKHIPEGDRVYRVVSSGEWKSASVLVPLVRAVDEELAGLEAVAPVYQLNTNDPTVIVPHDNRGDNSIHKKQRGIVFTDPDYFSIFPYHWLSGNAQSLDAPSRVVITASKLAQYFPDNTPETVLGKTLLVHDTVLLEVGGVVADIAANTDFDNHVFISTATIPTGESLKELYNWEAWNNLNDSYQCLLLLGTGTSAKTVESGIASLIQKHKKSEPGEKPEQFSLQPLSDIHFNADYNYSAAKPSTLRNLALLAIFLLLLGAINFINLSTAQSIERAKEIGIRKSLGSGKVALVLQFLSETFVLSLGATLLSMLLAPLLFHAFQGFLPKGLAYEGLGQLHILAFLAIQLVVITLLAGCYPAWVMTGYQPALALKNQAHKNTNFSRSAWIRKSLTISQFAIAQVFLICVLVVGKQIRFATIKDMGFRKDAIVNFYIPNFTNWTDGKKFVLLDKLKQIPEIKAASLGNQSPAFNGSMTNTMSFDKGEDTERVTFNGRSGDDAYLDVYEIPLVAGRNIRLLDSTHEALINEKMVGLLGLTHPEEALGKTFGKGQYTIVGVMKDFNIASVRTPIQPTMYWGEKTFGYVVHVALHPDHAEAWKTAIEKMTGIFKELYPENDFDYTFLDKTVENFYLQDIRLSQLLSWAMGLSIFIACLGLFGLAIFTTNQRTKEIGIRKVLGATVTQIVVLLLRNLVALVIIACLIAFPIAWYFMNKWLEDFAFHTELNWWIFAGAALGMVAVAVAVLCIRTVQAASANPVDALRDE</sequence>
<feature type="transmembrane region" description="Helical" evidence="6">
    <location>
        <begin position="21"/>
        <end position="41"/>
    </location>
</feature>
<protein>
    <submittedName>
        <fullName evidence="9">ABC-type antimicrobial peptide transport system, permease component</fullName>
    </submittedName>
</protein>
<evidence type="ECO:0000313" key="9">
    <source>
        <dbReference type="EMBL" id="SEL52324.1"/>
    </source>
</evidence>
<keyword evidence="2" id="KW-1003">Cell membrane</keyword>
<feature type="transmembrane region" description="Helical" evidence="6">
    <location>
        <begin position="295"/>
        <end position="315"/>
    </location>
</feature>
<keyword evidence="5 6" id="KW-0472">Membrane</keyword>
<feature type="transmembrane region" description="Helical" evidence="6">
    <location>
        <begin position="770"/>
        <end position="790"/>
    </location>
</feature>
<evidence type="ECO:0000256" key="6">
    <source>
        <dbReference type="SAM" id="Phobius"/>
    </source>
</evidence>
<evidence type="ECO:0000256" key="4">
    <source>
        <dbReference type="ARBA" id="ARBA00022989"/>
    </source>
</evidence>
<feature type="domain" description="ABC3 transporter permease C-terminal" evidence="7">
    <location>
        <begin position="297"/>
        <end position="413"/>
    </location>
</feature>
<dbReference type="Pfam" id="PF02687">
    <property type="entry name" value="FtsX"/>
    <property type="match status" value="2"/>
</dbReference>
<dbReference type="InterPro" id="IPR003838">
    <property type="entry name" value="ABC3_permease_C"/>
</dbReference>
<name>A0A1H7QXB0_9SPHI</name>
<feature type="domain" description="MacB-like periplasmic core" evidence="8">
    <location>
        <begin position="444"/>
        <end position="618"/>
    </location>
</feature>
<evidence type="ECO:0000256" key="5">
    <source>
        <dbReference type="ARBA" id="ARBA00023136"/>
    </source>
</evidence>
<dbReference type="STRING" id="332977.SAMN05421740_106151"/>
<dbReference type="RefSeq" id="WP_090606715.1">
    <property type="nucleotide sequence ID" value="NZ_FNZR01000006.1"/>
</dbReference>
<dbReference type="PANTHER" id="PTHR30572:SF18">
    <property type="entry name" value="ABC-TYPE MACROLIDE FAMILY EXPORT SYSTEM PERMEASE COMPONENT 2"/>
    <property type="match status" value="1"/>
</dbReference>
<dbReference type="Pfam" id="PF12704">
    <property type="entry name" value="MacB_PCD"/>
    <property type="match status" value="2"/>
</dbReference>
<keyword evidence="4 6" id="KW-1133">Transmembrane helix</keyword>
<organism evidence="9 10">
    <name type="scientific">Parapedobacter koreensis</name>
    <dbReference type="NCBI Taxonomy" id="332977"/>
    <lineage>
        <taxon>Bacteria</taxon>
        <taxon>Pseudomonadati</taxon>
        <taxon>Bacteroidota</taxon>
        <taxon>Sphingobacteriia</taxon>
        <taxon>Sphingobacteriales</taxon>
        <taxon>Sphingobacteriaceae</taxon>
        <taxon>Parapedobacter</taxon>
    </lineage>
</organism>
<feature type="transmembrane region" description="Helical" evidence="6">
    <location>
        <begin position="336"/>
        <end position="365"/>
    </location>
</feature>
<dbReference type="AlphaFoldDB" id="A0A1H7QXB0"/>
<evidence type="ECO:0000256" key="3">
    <source>
        <dbReference type="ARBA" id="ARBA00022692"/>
    </source>
</evidence>